<gene>
    <name evidence="1" type="ORF">Cgig2_001081</name>
</gene>
<proteinExistence type="predicted"/>
<dbReference type="EMBL" id="JAKOGI010000283">
    <property type="protein sequence ID" value="KAJ8437734.1"/>
    <property type="molecule type" value="Genomic_DNA"/>
</dbReference>
<dbReference type="AlphaFoldDB" id="A0A9Q1K6G7"/>
<evidence type="ECO:0000313" key="2">
    <source>
        <dbReference type="Proteomes" id="UP001153076"/>
    </source>
</evidence>
<sequence length="152" mass="17139">MVAEIGDPVTIPTMIFNRREGCSFSFRHDNLMVIELKVTSALMHKILIDARSSADIITSLNTPGGTLDPRCIRSWASALMPIGVIRLPLWFWNKTKWRNLEVDLVVVMHPHPTMSSWGSQPCTKFKVIIASYLLKIQNEADDGSIKKLFGDQ</sequence>
<reference evidence="1" key="1">
    <citation type="submission" date="2022-04" db="EMBL/GenBank/DDBJ databases">
        <title>Carnegiea gigantea Genome sequencing and assembly v2.</title>
        <authorList>
            <person name="Copetti D."/>
            <person name="Sanderson M.J."/>
            <person name="Burquez A."/>
            <person name="Wojciechowski M.F."/>
        </authorList>
    </citation>
    <scope>NUCLEOTIDE SEQUENCE</scope>
    <source>
        <strain evidence="1">SGP5-SGP5p</strain>
        <tissue evidence="1">Aerial part</tissue>
    </source>
</reference>
<protein>
    <submittedName>
        <fullName evidence="1">Uncharacterized protein</fullName>
    </submittedName>
</protein>
<comment type="caution">
    <text evidence="1">The sequence shown here is derived from an EMBL/GenBank/DDBJ whole genome shotgun (WGS) entry which is preliminary data.</text>
</comment>
<accession>A0A9Q1K6G7</accession>
<organism evidence="1 2">
    <name type="scientific">Carnegiea gigantea</name>
    <dbReference type="NCBI Taxonomy" id="171969"/>
    <lineage>
        <taxon>Eukaryota</taxon>
        <taxon>Viridiplantae</taxon>
        <taxon>Streptophyta</taxon>
        <taxon>Embryophyta</taxon>
        <taxon>Tracheophyta</taxon>
        <taxon>Spermatophyta</taxon>
        <taxon>Magnoliopsida</taxon>
        <taxon>eudicotyledons</taxon>
        <taxon>Gunneridae</taxon>
        <taxon>Pentapetalae</taxon>
        <taxon>Caryophyllales</taxon>
        <taxon>Cactineae</taxon>
        <taxon>Cactaceae</taxon>
        <taxon>Cactoideae</taxon>
        <taxon>Echinocereeae</taxon>
        <taxon>Carnegiea</taxon>
    </lineage>
</organism>
<evidence type="ECO:0000313" key="1">
    <source>
        <dbReference type="EMBL" id="KAJ8437734.1"/>
    </source>
</evidence>
<dbReference type="Proteomes" id="UP001153076">
    <property type="component" value="Unassembled WGS sequence"/>
</dbReference>
<keyword evidence="2" id="KW-1185">Reference proteome</keyword>
<name>A0A9Q1K6G7_9CARY</name>